<dbReference type="CDD" id="cd01434">
    <property type="entry name" value="EFG_mtEFG1_IV"/>
    <property type="match status" value="1"/>
</dbReference>
<dbReference type="Pfam" id="PF00009">
    <property type="entry name" value="GTP_EFTU"/>
    <property type="match status" value="1"/>
</dbReference>
<dbReference type="PRINTS" id="PR00315">
    <property type="entry name" value="ELONGATNFCT"/>
</dbReference>
<evidence type="ECO:0000256" key="1">
    <source>
        <dbReference type="ARBA" id="ARBA00022741"/>
    </source>
</evidence>
<dbReference type="SMART" id="SM00838">
    <property type="entry name" value="EFG_C"/>
    <property type="match status" value="1"/>
</dbReference>
<gene>
    <name evidence="4" type="ORF">SAMN02745190_02269</name>
</gene>
<name>A0A1M5AC95_9FIRM</name>
<dbReference type="AlphaFoldDB" id="A0A1M5AC95"/>
<dbReference type="Gene3D" id="2.40.30.10">
    <property type="entry name" value="Translation factors"/>
    <property type="match status" value="1"/>
</dbReference>
<dbReference type="InterPro" id="IPR027417">
    <property type="entry name" value="P-loop_NTPase"/>
</dbReference>
<dbReference type="Gene3D" id="3.30.70.240">
    <property type="match status" value="1"/>
</dbReference>
<dbReference type="Pfam" id="PF03764">
    <property type="entry name" value="EFG_IV"/>
    <property type="match status" value="1"/>
</dbReference>
<dbReference type="InterPro" id="IPR053905">
    <property type="entry name" value="EF-G-like_DII"/>
</dbReference>
<dbReference type="PANTHER" id="PTHR43261">
    <property type="entry name" value="TRANSLATION ELONGATION FACTOR G-RELATED"/>
    <property type="match status" value="1"/>
</dbReference>
<dbReference type="Gene3D" id="3.30.230.10">
    <property type="match status" value="1"/>
</dbReference>
<dbReference type="CDD" id="cd04170">
    <property type="entry name" value="EF-G_bact"/>
    <property type="match status" value="1"/>
</dbReference>
<dbReference type="Gene3D" id="3.40.50.300">
    <property type="entry name" value="P-loop containing nucleotide triphosphate hydrolases"/>
    <property type="match status" value="1"/>
</dbReference>
<reference evidence="4 5" key="1">
    <citation type="submission" date="2016-11" db="EMBL/GenBank/DDBJ databases">
        <authorList>
            <person name="Jaros S."/>
            <person name="Januszkiewicz K."/>
            <person name="Wedrychowicz H."/>
        </authorList>
    </citation>
    <scope>NUCLEOTIDE SEQUENCE [LARGE SCALE GENOMIC DNA]</scope>
    <source>
        <strain evidence="4 5">DSM 10502</strain>
    </source>
</reference>
<dbReference type="GO" id="GO:0003924">
    <property type="term" value="F:GTPase activity"/>
    <property type="evidence" value="ECO:0007669"/>
    <property type="project" value="InterPro"/>
</dbReference>
<dbReference type="Proteomes" id="UP000184404">
    <property type="component" value="Unassembled WGS sequence"/>
</dbReference>
<dbReference type="CDD" id="cd03713">
    <property type="entry name" value="EFG_mtEFG_C"/>
    <property type="match status" value="1"/>
</dbReference>
<organism evidence="4 5">
    <name type="scientific">Schwartzia succinivorans DSM 10502</name>
    <dbReference type="NCBI Taxonomy" id="1123243"/>
    <lineage>
        <taxon>Bacteria</taxon>
        <taxon>Bacillati</taxon>
        <taxon>Bacillota</taxon>
        <taxon>Negativicutes</taxon>
        <taxon>Selenomonadales</taxon>
        <taxon>Selenomonadaceae</taxon>
        <taxon>Schwartzia</taxon>
    </lineage>
</organism>
<dbReference type="InterPro" id="IPR047872">
    <property type="entry name" value="EFG_IV"/>
</dbReference>
<dbReference type="EMBL" id="FQUG01000011">
    <property type="protein sequence ID" value="SHF27656.1"/>
    <property type="molecule type" value="Genomic_DNA"/>
</dbReference>
<keyword evidence="4" id="KW-0251">Elongation factor</keyword>
<dbReference type="SMART" id="SM00889">
    <property type="entry name" value="EFG_IV"/>
    <property type="match status" value="1"/>
</dbReference>
<keyword evidence="1" id="KW-0547">Nucleotide-binding</keyword>
<dbReference type="InterPro" id="IPR005225">
    <property type="entry name" value="Small_GTP-bd"/>
</dbReference>
<dbReference type="NCBIfam" id="NF009379">
    <property type="entry name" value="PRK12740.1-3"/>
    <property type="match status" value="1"/>
</dbReference>
<dbReference type="GO" id="GO:0005525">
    <property type="term" value="F:GTP binding"/>
    <property type="evidence" value="ECO:0007669"/>
    <property type="project" value="UniProtKB-KW"/>
</dbReference>
<dbReference type="Pfam" id="PF22042">
    <property type="entry name" value="EF-G_D2"/>
    <property type="match status" value="1"/>
</dbReference>
<evidence type="ECO:0000313" key="5">
    <source>
        <dbReference type="Proteomes" id="UP000184404"/>
    </source>
</evidence>
<keyword evidence="5" id="KW-1185">Reference proteome</keyword>
<dbReference type="GO" id="GO:0003746">
    <property type="term" value="F:translation elongation factor activity"/>
    <property type="evidence" value="ECO:0007669"/>
    <property type="project" value="UniProtKB-KW"/>
</dbReference>
<keyword evidence="2" id="KW-0342">GTP-binding</keyword>
<dbReference type="InterPro" id="IPR041095">
    <property type="entry name" value="EFG_II"/>
</dbReference>
<feature type="domain" description="Tr-type G" evidence="3">
    <location>
        <begin position="7"/>
        <end position="279"/>
    </location>
</feature>
<evidence type="ECO:0000256" key="2">
    <source>
        <dbReference type="ARBA" id="ARBA00023134"/>
    </source>
</evidence>
<evidence type="ECO:0000313" key="4">
    <source>
        <dbReference type="EMBL" id="SHF27656.1"/>
    </source>
</evidence>
<protein>
    <submittedName>
        <fullName evidence="4">Elongation factor G</fullName>
    </submittedName>
</protein>
<dbReference type="FunFam" id="3.30.230.10:FF:000003">
    <property type="entry name" value="Elongation factor G"/>
    <property type="match status" value="1"/>
</dbReference>
<dbReference type="SUPFAM" id="SSF50447">
    <property type="entry name" value="Translation proteins"/>
    <property type="match status" value="1"/>
</dbReference>
<dbReference type="Pfam" id="PF14492">
    <property type="entry name" value="EFG_III"/>
    <property type="match status" value="1"/>
</dbReference>
<dbReference type="InterPro" id="IPR009000">
    <property type="entry name" value="Transl_B-barrel_sf"/>
</dbReference>
<dbReference type="FunFam" id="3.30.70.240:FF:000001">
    <property type="entry name" value="Elongation factor G"/>
    <property type="match status" value="1"/>
</dbReference>
<dbReference type="InterPro" id="IPR014721">
    <property type="entry name" value="Ribsml_uS5_D2-typ_fold_subgr"/>
</dbReference>
<dbReference type="RefSeq" id="WP_072936379.1">
    <property type="nucleotide sequence ID" value="NZ_FQUG01000011.1"/>
</dbReference>
<dbReference type="SUPFAM" id="SSF54211">
    <property type="entry name" value="Ribosomal protein S5 domain 2-like"/>
    <property type="match status" value="1"/>
</dbReference>
<accession>A0A1M5AC95</accession>
<keyword evidence="4" id="KW-0648">Protein biosynthesis</keyword>
<dbReference type="Gene3D" id="3.30.70.870">
    <property type="entry name" value="Elongation Factor G (Translational Gtpase), domain 3"/>
    <property type="match status" value="1"/>
</dbReference>
<proteinExistence type="predicted"/>
<dbReference type="InterPro" id="IPR005517">
    <property type="entry name" value="Transl_elong_EFG/EF2_IV"/>
</dbReference>
<dbReference type="NCBIfam" id="TIGR00231">
    <property type="entry name" value="small_GTP"/>
    <property type="match status" value="1"/>
</dbReference>
<dbReference type="SUPFAM" id="SSF52540">
    <property type="entry name" value="P-loop containing nucleoside triphosphate hydrolases"/>
    <property type="match status" value="1"/>
</dbReference>
<dbReference type="OrthoDB" id="9804431at2"/>
<dbReference type="NCBIfam" id="NF009381">
    <property type="entry name" value="PRK12740.1-5"/>
    <property type="match status" value="1"/>
</dbReference>
<dbReference type="PROSITE" id="PS51722">
    <property type="entry name" value="G_TR_2"/>
    <property type="match status" value="1"/>
</dbReference>
<dbReference type="SUPFAM" id="SSF54980">
    <property type="entry name" value="EF-G C-terminal domain-like"/>
    <property type="match status" value="2"/>
</dbReference>
<dbReference type="PANTHER" id="PTHR43261:SF6">
    <property type="entry name" value="ELONGATION FACTOR G-LIKE PROTEIN"/>
    <property type="match status" value="1"/>
</dbReference>
<dbReference type="InterPro" id="IPR000795">
    <property type="entry name" value="T_Tr_GTP-bd_dom"/>
</dbReference>
<dbReference type="InterPro" id="IPR035649">
    <property type="entry name" value="EFG_V"/>
</dbReference>
<dbReference type="InterPro" id="IPR000640">
    <property type="entry name" value="EFG_V-like"/>
</dbReference>
<sequence length="685" mass="75285">MQEYARKNIRNIVVLGHGQVGKTSLLDACLFKTGAVSRVGRVDEGTSVYDTEPEETARRFSITSKLAAMEWQDCKLNFLDTPGYPDFLSEVRGAMLAADNALIVISAPDGIQVETEKVWRLAEQQQMPRAIFLNKMDREHADFKSVVDELRVRFGKGVVPVQMPIGEGRTFQGTLDLLSLSGRIMAHDAEHLDTAVPEFMEEAVSEARQALVEALADFDDTLLEKFLNGEDIPEEDIGKALTEGVAAGKVFPLFCGSSAMVLGIRKFMNGMVAYMPEPQNVKIGTDQKTGDIVERRADEAFSAQVYKTVMEPTGRVSYLRVWSGEAAGDMSAANPARSVVERFGGFFTTIAGRKEKLSKAIAGDIVATTKLSDTCTGDTLCDKEALIRYEAPDYPLSMLIMAAHAAKKEDEEKVVAAMEKEQISDQTLTVERNQETKEVLVRALGEVQLDILKERIKRKTKLDVIFSAPAIPLRETIRKKSTAEGKHKKQSGGHGQYGHVFLELTPLAPGSGNTFTDAIVGGAVPKTFIPAVEKGAMETLAQGVIAGYPVVDVNVKLTDGSYHTVDSSEASFKTAAAIAIKKAVQEGDPVLLEPIFNVRISAPEYFMGDVMGQLNARRAKIMGMENDGRDMSEIKAQIPALELFRYATDLRAQTRGRGSFSVEFSHYEEMPQKEAEKYIKKKEEK</sequence>
<dbReference type="InterPro" id="IPR020568">
    <property type="entry name" value="Ribosomal_Su5_D2-typ_SF"/>
</dbReference>
<dbReference type="GO" id="GO:0032790">
    <property type="term" value="P:ribosome disassembly"/>
    <property type="evidence" value="ECO:0007669"/>
    <property type="project" value="TreeGrafter"/>
</dbReference>
<dbReference type="InterPro" id="IPR035647">
    <property type="entry name" value="EFG_III/V"/>
</dbReference>
<dbReference type="STRING" id="1123243.SAMN02745190_02269"/>
<dbReference type="Pfam" id="PF00679">
    <property type="entry name" value="EFG_C"/>
    <property type="match status" value="1"/>
</dbReference>
<evidence type="ECO:0000259" key="3">
    <source>
        <dbReference type="PROSITE" id="PS51722"/>
    </source>
</evidence>